<dbReference type="InterPro" id="IPR001926">
    <property type="entry name" value="TrpB-like_PALP"/>
</dbReference>
<evidence type="ECO:0000256" key="2">
    <source>
        <dbReference type="ARBA" id="ARBA00004733"/>
    </source>
</evidence>
<evidence type="ECO:0000256" key="3">
    <source>
        <dbReference type="ARBA" id="ARBA00009982"/>
    </source>
</evidence>
<organism evidence="13 14">
    <name type="scientific">Leucobacter luti</name>
    <dbReference type="NCBI Taxonomy" id="340320"/>
    <lineage>
        <taxon>Bacteria</taxon>
        <taxon>Bacillati</taxon>
        <taxon>Actinomycetota</taxon>
        <taxon>Actinomycetes</taxon>
        <taxon>Micrococcales</taxon>
        <taxon>Microbacteriaceae</taxon>
        <taxon>Leucobacter</taxon>
    </lineage>
</organism>
<evidence type="ECO:0000256" key="10">
    <source>
        <dbReference type="ARBA" id="ARBA00049047"/>
    </source>
</evidence>
<dbReference type="UniPathway" id="UPA00035">
    <property type="reaction ID" value="UER00044"/>
</dbReference>
<keyword evidence="5 11" id="KW-0028">Amino-acid biosynthesis</keyword>
<keyword evidence="9 11" id="KW-0456">Lyase</keyword>
<dbReference type="PIRSF" id="PIRSF001413">
    <property type="entry name" value="Trp_syn_beta"/>
    <property type="match status" value="1"/>
</dbReference>
<dbReference type="PROSITE" id="PS00168">
    <property type="entry name" value="TRP_SYNTHASE_BETA"/>
    <property type="match status" value="1"/>
</dbReference>
<dbReference type="InterPro" id="IPR023026">
    <property type="entry name" value="Trp_synth_beta/beta-like"/>
</dbReference>
<dbReference type="GO" id="GO:0004834">
    <property type="term" value="F:tryptophan synthase activity"/>
    <property type="evidence" value="ECO:0007669"/>
    <property type="project" value="UniProtKB-UniRule"/>
</dbReference>
<dbReference type="AlphaFoldDB" id="A0A4Q7TKL8"/>
<accession>A0A4Q7TKL8</accession>
<comment type="similarity">
    <text evidence="3 11">Belongs to the TrpB family.</text>
</comment>
<dbReference type="RefSeq" id="WP_130455312.1">
    <property type="nucleotide sequence ID" value="NZ_QYAG01000003.1"/>
</dbReference>
<evidence type="ECO:0000256" key="7">
    <source>
        <dbReference type="ARBA" id="ARBA00022898"/>
    </source>
</evidence>
<dbReference type="CDD" id="cd06446">
    <property type="entry name" value="Trp-synth_B"/>
    <property type="match status" value="1"/>
</dbReference>
<dbReference type="OrthoDB" id="9766131at2"/>
<keyword evidence="14" id="KW-1185">Reference proteome</keyword>
<dbReference type="InterPro" id="IPR006654">
    <property type="entry name" value="Trp_synth_beta"/>
</dbReference>
<dbReference type="PANTHER" id="PTHR48077:SF3">
    <property type="entry name" value="TRYPTOPHAN SYNTHASE"/>
    <property type="match status" value="1"/>
</dbReference>
<protein>
    <recommendedName>
        <fullName evidence="11">Tryptophan synthase beta chain</fullName>
        <ecNumber evidence="11">4.2.1.20</ecNumber>
    </recommendedName>
</protein>
<dbReference type="Pfam" id="PF00291">
    <property type="entry name" value="PALP"/>
    <property type="match status" value="1"/>
</dbReference>
<dbReference type="InterPro" id="IPR036052">
    <property type="entry name" value="TrpB-like_PALP_sf"/>
</dbReference>
<comment type="function">
    <text evidence="11">The beta subunit is responsible for the synthesis of L-tryptophan from indole and L-serine.</text>
</comment>
<dbReference type="InterPro" id="IPR006653">
    <property type="entry name" value="Trp_synth_b_CS"/>
</dbReference>
<evidence type="ECO:0000256" key="6">
    <source>
        <dbReference type="ARBA" id="ARBA00022822"/>
    </source>
</evidence>
<comment type="pathway">
    <text evidence="2 11">Amino-acid biosynthesis; L-tryptophan biosynthesis; L-tryptophan from chorismate: step 5/5.</text>
</comment>
<proteinExistence type="inferred from homology"/>
<reference evidence="13 14" key="1">
    <citation type="journal article" date="2015" name="Stand. Genomic Sci.">
        <title>Genomic Encyclopedia of Bacterial and Archaeal Type Strains, Phase III: the genomes of soil and plant-associated and newly described type strains.</title>
        <authorList>
            <person name="Whitman W.B."/>
            <person name="Woyke T."/>
            <person name="Klenk H.P."/>
            <person name="Zhou Y."/>
            <person name="Lilburn T.G."/>
            <person name="Beck B.J."/>
            <person name="De Vos P."/>
            <person name="Vandamme P."/>
            <person name="Eisen J.A."/>
            <person name="Garrity G."/>
            <person name="Hugenholtz P."/>
            <person name="Kyrpides N.C."/>
        </authorList>
    </citation>
    <scope>NUCLEOTIDE SEQUENCE [LARGE SCALE GENOMIC DNA]</scope>
    <source>
        <strain evidence="13 14">RF6</strain>
    </source>
</reference>
<comment type="catalytic activity">
    <reaction evidence="10 11">
        <text>(1S,2R)-1-C-(indol-3-yl)glycerol 3-phosphate + L-serine = D-glyceraldehyde 3-phosphate + L-tryptophan + H2O</text>
        <dbReference type="Rhea" id="RHEA:10532"/>
        <dbReference type="ChEBI" id="CHEBI:15377"/>
        <dbReference type="ChEBI" id="CHEBI:33384"/>
        <dbReference type="ChEBI" id="CHEBI:57912"/>
        <dbReference type="ChEBI" id="CHEBI:58866"/>
        <dbReference type="ChEBI" id="CHEBI:59776"/>
        <dbReference type="EC" id="4.2.1.20"/>
    </reaction>
</comment>
<evidence type="ECO:0000256" key="4">
    <source>
        <dbReference type="ARBA" id="ARBA00011270"/>
    </source>
</evidence>
<feature type="domain" description="Tryptophan synthase beta chain-like PALP" evidence="12">
    <location>
        <begin position="65"/>
        <end position="387"/>
    </location>
</feature>
<feature type="modified residue" description="N6-(pyridoxal phosphate)lysine" evidence="11">
    <location>
        <position position="97"/>
    </location>
</feature>
<evidence type="ECO:0000313" key="14">
    <source>
        <dbReference type="Proteomes" id="UP000291832"/>
    </source>
</evidence>
<evidence type="ECO:0000313" key="13">
    <source>
        <dbReference type="EMBL" id="RZT61146.1"/>
    </source>
</evidence>
<dbReference type="EMBL" id="SHKI01000007">
    <property type="protein sequence ID" value="RZT61146.1"/>
    <property type="molecule type" value="Genomic_DNA"/>
</dbReference>
<evidence type="ECO:0000256" key="1">
    <source>
        <dbReference type="ARBA" id="ARBA00001933"/>
    </source>
</evidence>
<evidence type="ECO:0000256" key="9">
    <source>
        <dbReference type="ARBA" id="ARBA00023239"/>
    </source>
</evidence>
<dbReference type="SUPFAM" id="SSF53686">
    <property type="entry name" value="Tryptophan synthase beta subunit-like PLP-dependent enzymes"/>
    <property type="match status" value="1"/>
</dbReference>
<evidence type="ECO:0000256" key="11">
    <source>
        <dbReference type="HAMAP-Rule" id="MF_00133"/>
    </source>
</evidence>
<dbReference type="FunFam" id="3.40.50.1100:FF:000004">
    <property type="entry name" value="Tryptophan synthase beta chain"/>
    <property type="match status" value="1"/>
</dbReference>
<keyword evidence="8 11" id="KW-0057">Aromatic amino acid biosynthesis</keyword>
<gene>
    <name evidence="11" type="primary">trpB</name>
    <name evidence="13" type="ORF">EV139_2898</name>
</gene>
<comment type="cofactor">
    <cofactor evidence="1 11">
        <name>pyridoxal 5'-phosphate</name>
        <dbReference type="ChEBI" id="CHEBI:597326"/>
    </cofactor>
</comment>
<keyword evidence="6 11" id="KW-0822">Tryptophan biosynthesis</keyword>
<comment type="subunit">
    <text evidence="4 11">Tetramer of two alpha and two beta chains.</text>
</comment>
<name>A0A4Q7TKL8_9MICO</name>
<dbReference type="EC" id="4.2.1.20" evidence="11"/>
<evidence type="ECO:0000256" key="8">
    <source>
        <dbReference type="ARBA" id="ARBA00023141"/>
    </source>
</evidence>
<evidence type="ECO:0000256" key="5">
    <source>
        <dbReference type="ARBA" id="ARBA00022605"/>
    </source>
</evidence>
<sequence length="403" mass="42421">MTQHDHPTPYRADADGFFGEFGGAALPPFLVEPIAEVAAAYATASQDPEFIDELQALLSKYVGRPSLLYFAENLTRELGGARVYLKREDLNHTGAHKINHCLGEALLAKRMGKTKLIAETGAGQHGVALATAAALVGLECEIHMGAIDVAKQHPNVVRMELLGATVVTVEEGGRSLKEAVDSAFAVYAGAPDEYFFAIGSVVGPHPYPSMVRDFQSVVGREARAQILEAEGRLPDVLVASVGGGSNAMGLFDAFLTDESVRIVGVEPGGEGLDGDRHAATMTLGTPGTLHGMRTRVLQGADGEPSPVHSIASGLDYPGVGPQHVHLAELGRAEYVSVSDAETLAAFRALSRIEGIIPALESSHALAHVMRLAPTLPADAVIVANLSGRGDKDVDYVAELIREG</sequence>
<dbReference type="PANTHER" id="PTHR48077">
    <property type="entry name" value="TRYPTOPHAN SYNTHASE-RELATED"/>
    <property type="match status" value="1"/>
</dbReference>
<dbReference type="NCBIfam" id="TIGR00263">
    <property type="entry name" value="trpB"/>
    <property type="match status" value="1"/>
</dbReference>
<keyword evidence="7 11" id="KW-0663">Pyridoxal phosphate</keyword>
<dbReference type="HAMAP" id="MF_00133">
    <property type="entry name" value="Trp_synth_beta"/>
    <property type="match status" value="1"/>
</dbReference>
<dbReference type="Gene3D" id="3.40.50.1100">
    <property type="match status" value="2"/>
</dbReference>
<dbReference type="Proteomes" id="UP000291832">
    <property type="component" value="Unassembled WGS sequence"/>
</dbReference>
<evidence type="ECO:0000259" key="12">
    <source>
        <dbReference type="Pfam" id="PF00291"/>
    </source>
</evidence>
<dbReference type="GO" id="GO:0005737">
    <property type="term" value="C:cytoplasm"/>
    <property type="evidence" value="ECO:0007669"/>
    <property type="project" value="TreeGrafter"/>
</dbReference>
<comment type="caution">
    <text evidence="13">The sequence shown here is derived from an EMBL/GenBank/DDBJ whole genome shotgun (WGS) entry which is preliminary data.</text>
</comment>